<dbReference type="Pfam" id="PF07831">
    <property type="entry name" value="PYNP_C"/>
    <property type="match status" value="1"/>
</dbReference>
<comment type="similarity">
    <text evidence="1">Belongs to the thymidine/pyrimidine-nucleoside phosphorylase family.</text>
</comment>
<dbReference type="PANTHER" id="PTHR10515">
    <property type="entry name" value="THYMIDINE PHOSPHORYLASE"/>
    <property type="match status" value="1"/>
</dbReference>
<dbReference type="Pfam" id="PF02885">
    <property type="entry name" value="Glycos_trans_3N"/>
    <property type="match status" value="1"/>
</dbReference>
<dbReference type="InterPro" id="IPR035902">
    <property type="entry name" value="Nuc_phospho_transferase"/>
</dbReference>
<dbReference type="NCBIfam" id="TIGR02644">
    <property type="entry name" value="Y_phosphoryl"/>
    <property type="match status" value="1"/>
</dbReference>
<dbReference type="SUPFAM" id="SSF54680">
    <property type="entry name" value="Pyrimidine nucleoside phosphorylase C-terminal domain"/>
    <property type="match status" value="1"/>
</dbReference>
<evidence type="ECO:0000256" key="2">
    <source>
        <dbReference type="ARBA" id="ARBA00011738"/>
    </source>
</evidence>
<gene>
    <name evidence="6" type="ORF">GCM10022256_10330</name>
</gene>
<dbReference type="RefSeq" id="WP_344793952.1">
    <property type="nucleotide sequence ID" value="NZ_BAABAU010000001.1"/>
</dbReference>
<dbReference type="InterPro" id="IPR036566">
    <property type="entry name" value="PYNP-like_C_sf"/>
</dbReference>
<dbReference type="PROSITE" id="PS00647">
    <property type="entry name" value="THYMID_PHOSPHORYLASE"/>
    <property type="match status" value="1"/>
</dbReference>
<dbReference type="InterPro" id="IPR000312">
    <property type="entry name" value="Glycosyl_Trfase_fam3"/>
</dbReference>
<dbReference type="Pfam" id="PF00591">
    <property type="entry name" value="Glycos_transf_3"/>
    <property type="match status" value="1"/>
</dbReference>
<name>A0ABP8DZU5_9MICO</name>
<dbReference type="InterPro" id="IPR017872">
    <property type="entry name" value="Pyrmidine_PPase_CS"/>
</dbReference>
<dbReference type="PIRSF" id="PIRSF000478">
    <property type="entry name" value="TP_PyNP"/>
    <property type="match status" value="1"/>
</dbReference>
<evidence type="ECO:0000256" key="4">
    <source>
        <dbReference type="ARBA" id="ARBA00022679"/>
    </source>
</evidence>
<evidence type="ECO:0000313" key="7">
    <source>
        <dbReference type="Proteomes" id="UP001501594"/>
    </source>
</evidence>
<feature type="domain" description="Pyrimidine nucleoside phosphorylase C-terminal" evidence="5">
    <location>
        <begin position="352"/>
        <end position="426"/>
    </location>
</feature>
<dbReference type="SUPFAM" id="SSF52418">
    <property type="entry name" value="Nucleoside phosphorylase/phosphoribosyltransferase catalytic domain"/>
    <property type="match status" value="1"/>
</dbReference>
<evidence type="ECO:0000256" key="3">
    <source>
        <dbReference type="ARBA" id="ARBA00022676"/>
    </source>
</evidence>
<evidence type="ECO:0000256" key="1">
    <source>
        <dbReference type="ARBA" id="ARBA00006915"/>
    </source>
</evidence>
<dbReference type="EMBL" id="BAABAU010000001">
    <property type="protein sequence ID" value="GAA4265421.1"/>
    <property type="molecule type" value="Genomic_DNA"/>
</dbReference>
<keyword evidence="4" id="KW-0808">Transferase</keyword>
<dbReference type="Proteomes" id="UP001501594">
    <property type="component" value="Unassembled WGS sequence"/>
</dbReference>
<sequence>MSTAPVAPSATATPGVEPFDTVDLIRVKRSSGALSTEQIDWLIDAYTRGYVEDAQMAAFAMAVFLNGMERREIRDMTLAMIASGSTMDFSALPKATVDKHSTGGVGDKITLPLAPLVASFGVAVPQLSGRGLGHTGGTLDKLESIPGWQASISNERMFEILADVGAVICAAGSGLAPADGKLYALRDITGTVEAIPLIASSIMSKKIAEGTSALVLDVKFGSGAFIQDIAQSRLLAQTMVDLGKDAGVTTSALLTDMNTPLGLTIGNALEVRESLETLAGGGPADIRELTVALAREMLTLAGLPDADVEGALDGGAAMDTWRRMIEAQGGDPAAPLPVARETHVVTASSTGFVTRQEALPFGIGAWRLGAGRARKQDPVVATAGIELHAKPGDRVVEGQPLFTLHADDASRFARALEAVEGAWTIGSEAPAVSPRVVERIS</sequence>
<keyword evidence="7" id="KW-1185">Reference proteome</keyword>
<evidence type="ECO:0000259" key="5">
    <source>
        <dbReference type="SMART" id="SM00941"/>
    </source>
</evidence>
<dbReference type="InterPro" id="IPR018090">
    <property type="entry name" value="Pyrmidine_PPas_bac/euk"/>
</dbReference>
<dbReference type="InterPro" id="IPR000053">
    <property type="entry name" value="Thymidine/pyrmidine_PPase"/>
</dbReference>
<dbReference type="SUPFAM" id="SSF47648">
    <property type="entry name" value="Nucleoside phosphorylase/phosphoribosyltransferase N-terminal domain"/>
    <property type="match status" value="1"/>
</dbReference>
<dbReference type="Gene3D" id="3.90.1170.30">
    <property type="entry name" value="Pyrimidine nucleoside phosphorylase-like, C-terminal domain"/>
    <property type="match status" value="1"/>
</dbReference>
<evidence type="ECO:0000313" key="6">
    <source>
        <dbReference type="EMBL" id="GAA4265421.1"/>
    </source>
</evidence>
<dbReference type="InterPro" id="IPR013102">
    <property type="entry name" value="PYNP_C"/>
</dbReference>
<reference evidence="7" key="1">
    <citation type="journal article" date="2019" name="Int. J. Syst. Evol. Microbiol.">
        <title>The Global Catalogue of Microorganisms (GCM) 10K type strain sequencing project: providing services to taxonomists for standard genome sequencing and annotation.</title>
        <authorList>
            <consortium name="The Broad Institute Genomics Platform"/>
            <consortium name="The Broad Institute Genome Sequencing Center for Infectious Disease"/>
            <person name="Wu L."/>
            <person name="Ma J."/>
        </authorList>
    </citation>
    <scope>NUCLEOTIDE SEQUENCE [LARGE SCALE GENOMIC DNA]</scope>
    <source>
        <strain evidence="7">JCM 17442</strain>
    </source>
</reference>
<protein>
    <submittedName>
        <fullName evidence="6">Thymidine phosphorylase</fullName>
    </submittedName>
</protein>
<keyword evidence="3" id="KW-0328">Glycosyltransferase</keyword>
<comment type="caution">
    <text evidence="6">The sequence shown here is derived from an EMBL/GenBank/DDBJ whole genome shotgun (WGS) entry which is preliminary data.</text>
</comment>
<dbReference type="InterPro" id="IPR017459">
    <property type="entry name" value="Glycosyl_Trfase_fam3_N_dom"/>
</dbReference>
<dbReference type="SMART" id="SM00941">
    <property type="entry name" value="PYNP_C"/>
    <property type="match status" value="1"/>
</dbReference>
<organism evidence="6 7">
    <name type="scientific">Frondihabitans peucedani</name>
    <dbReference type="NCBI Taxonomy" id="598626"/>
    <lineage>
        <taxon>Bacteria</taxon>
        <taxon>Bacillati</taxon>
        <taxon>Actinomycetota</taxon>
        <taxon>Actinomycetes</taxon>
        <taxon>Micrococcales</taxon>
        <taxon>Microbacteriaceae</taxon>
        <taxon>Frondihabitans</taxon>
    </lineage>
</organism>
<dbReference type="Gene3D" id="1.20.970.10">
    <property type="entry name" value="Transferase, Pyrimidine Nucleoside Phosphorylase, Chain C"/>
    <property type="match status" value="1"/>
</dbReference>
<dbReference type="PANTHER" id="PTHR10515:SF0">
    <property type="entry name" value="THYMIDINE PHOSPHORYLASE"/>
    <property type="match status" value="1"/>
</dbReference>
<proteinExistence type="inferred from homology"/>
<dbReference type="Gene3D" id="3.40.1030.10">
    <property type="entry name" value="Nucleoside phosphorylase/phosphoribosyltransferase catalytic domain"/>
    <property type="match status" value="1"/>
</dbReference>
<dbReference type="NCBIfam" id="NF004490">
    <property type="entry name" value="PRK05820.1"/>
    <property type="match status" value="1"/>
</dbReference>
<dbReference type="InterPro" id="IPR036320">
    <property type="entry name" value="Glycosyl_Trfase_fam3_N_dom_sf"/>
</dbReference>
<comment type="subunit">
    <text evidence="2">Homodimer.</text>
</comment>
<accession>A0ABP8DZU5</accession>